<dbReference type="SUPFAM" id="SSF46785">
    <property type="entry name" value="Winged helix' DNA-binding domain"/>
    <property type="match status" value="1"/>
</dbReference>
<organism evidence="5 6">
    <name type="scientific">Bacteriovorax stolpii</name>
    <name type="common">Bdellovibrio stolpii</name>
    <dbReference type="NCBI Taxonomy" id="960"/>
    <lineage>
        <taxon>Bacteria</taxon>
        <taxon>Pseudomonadati</taxon>
        <taxon>Bdellovibrionota</taxon>
        <taxon>Bacteriovoracia</taxon>
        <taxon>Bacteriovoracales</taxon>
        <taxon>Bacteriovoracaceae</taxon>
        <taxon>Bacteriovorax</taxon>
    </lineage>
</organism>
<evidence type="ECO:0000256" key="2">
    <source>
        <dbReference type="ARBA" id="ARBA00023015"/>
    </source>
</evidence>
<proteinExistence type="inferred from homology"/>
<comment type="similarity">
    <text evidence="1">Belongs to the LysR transcriptional regulatory family.</text>
</comment>
<name>A0A2K9NVK2_BACTC</name>
<evidence type="ECO:0000256" key="4">
    <source>
        <dbReference type="ARBA" id="ARBA00023163"/>
    </source>
</evidence>
<keyword evidence="4" id="KW-0804">Transcription</keyword>
<evidence type="ECO:0000256" key="1">
    <source>
        <dbReference type="ARBA" id="ARBA00009437"/>
    </source>
</evidence>
<dbReference type="SUPFAM" id="SSF53850">
    <property type="entry name" value="Periplasmic binding protein-like II"/>
    <property type="match status" value="1"/>
</dbReference>
<dbReference type="Proteomes" id="UP000235584">
    <property type="component" value="Chromosome"/>
</dbReference>
<dbReference type="GO" id="GO:0003700">
    <property type="term" value="F:DNA-binding transcription factor activity"/>
    <property type="evidence" value="ECO:0007669"/>
    <property type="project" value="InterPro"/>
</dbReference>
<protein>
    <submittedName>
        <fullName evidence="5">Uncharacterized protein</fullName>
    </submittedName>
</protein>
<keyword evidence="3" id="KW-0238">DNA-binding</keyword>
<dbReference type="EMBL" id="CP025704">
    <property type="protein sequence ID" value="AUN99530.1"/>
    <property type="molecule type" value="Genomic_DNA"/>
</dbReference>
<dbReference type="GO" id="GO:0003677">
    <property type="term" value="F:DNA binding"/>
    <property type="evidence" value="ECO:0007669"/>
    <property type="project" value="UniProtKB-KW"/>
</dbReference>
<keyword evidence="2" id="KW-0805">Transcription regulation</keyword>
<gene>
    <name evidence="5" type="ORF">C0V70_15745</name>
</gene>
<dbReference type="Pfam" id="PF00126">
    <property type="entry name" value="HTH_1"/>
    <property type="match status" value="1"/>
</dbReference>
<keyword evidence="6" id="KW-1185">Reference proteome</keyword>
<dbReference type="InterPro" id="IPR005119">
    <property type="entry name" value="LysR_subst-bd"/>
</dbReference>
<dbReference type="InterPro" id="IPR000847">
    <property type="entry name" value="LysR_HTH_N"/>
</dbReference>
<dbReference type="RefSeq" id="WP_102244821.1">
    <property type="nucleotide sequence ID" value="NZ_CP025704.1"/>
</dbReference>
<dbReference type="AlphaFoldDB" id="A0A2K9NVK2"/>
<reference evidence="5 6" key="1">
    <citation type="submission" date="2018-01" db="EMBL/GenBank/DDBJ databases">
        <title>Complete genome sequence of Bacteriovorax stolpii DSM12778.</title>
        <authorList>
            <person name="Tang B."/>
            <person name="Chang J."/>
        </authorList>
    </citation>
    <scope>NUCLEOTIDE SEQUENCE [LARGE SCALE GENOMIC DNA]</scope>
    <source>
        <strain evidence="5 6">DSM 12778</strain>
    </source>
</reference>
<dbReference type="Gene3D" id="1.10.10.10">
    <property type="entry name" value="Winged helix-like DNA-binding domain superfamily/Winged helix DNA-binding domain"/>
    <property type="match status" value="1"/>
</dbReference>
<dbReference type="InterPro" id="IPR036390">
    <property type="entry name" value="WH_DNA-bd_sf"/>
</dbReference>
<dbReference type="OrthoDB" id="8479357at2"/>
<dbReference type="InterPro" id="IPR036388">
    <property type="entry name" value="WH-like_DNA-bd_sf"/>
</dbReference>
<dbReference type="PROSITE" id="PS50931">
    <property type="entry name" value="HTH_LYSR"/>
    <property type="match status" value="1"/>
</dbReference>
<evidence type="ECO:0000313" key="6">
    <source>
        <dbReference type="Proteomes" id="UP000235584"/>
    </source>
</evidence>
<evidence type="ECO:0000256" key="3">
    <source>
        <dbReference type="ARBA" id="ARBA00023125"/>
    </source>
</evidence>
<accession>A0A2K9NVK2</accession>
<dbReference type="Pfam" id="PF03466">
    <property type="entry name" value="LysR_substrate"/>
    <property type="match status" value="1"/>
</dbReference>
<evidence type="ECO:0000313" key="5">
    <source>
        <dbReference type="EMBL" id="AUN99530.1"/>
    </source>
</evidence>
<dbReference type="CDD" id="cd05466">
    <property type="entry name" value="PBP2_LTTR_substrate"/>
    <property type="match status" value="1"/>
</dbReference>
<dbReference type="PANTHER" id="PTHR30126">
    <property type="entry name" value="HTH-TYPE TRANSCRIPTIONAL REGULATOR"/>
    <property type="match status" value="1"/>
</dbReference>
<sequence>MDLNRLQYFLVVCQTEHMKRASEILGISSPAISKALKILEEEVGHKLIINEGRGIKITDKGRELARLIEPQLSNLNKIKDELDSSRSLVNSIRFGTFEVFSTYFAGELFHKVFKDYEVSMYELIPGKIEQALEDFQIDYGITYLPIPHPKIEHIKIGEVSMGVFAKKNTFKNLDFEELPFVIPIRPIDSSPTKVKGLDGWPDDLVYRNIKYRVGLMESALEFLRQGMAVAYLPTFVVELHNRSVKSEFHLSEVDAHVKVKKQKQGIYLVKRKTDIESDVDKKIAKGIRTIMKTT</sequence>
<dbReference type="Gene3D" id="3.40.190.10">
    <property type="entry name" value="Periplasmic binding protein-like II"/>
    <property type="match status" value="2"/>
</dbReference>
<dbReference type="KEGG" id="bsto:C0V70_15745"/>